<evidence type="ECO:0000313" key="10">
    <source>
        <dbReference type="EMBL" id="CAK9189700.1"/>
    </source>
</evidence>
<dbReference type="SUPFAM" id="SSF54171">
    <property type="entry name" value="DNA-binding domain"/>
    <property type="match status" value="1"/>
</dbReference>
<feature type="compositionally biased region" description="Polar residues" evidence="8">
    <location>
        <begin position="309"/>
        <end position="322"/>
    </location>
</feature>
<organism evidence="10 11">
    <name type="scientific">Sphagnum troendelagicum</name>
    <dbReference type="NCBI Taxonomy" id="128251"/>
    <lineage>
        <taxon>Eukaryota</taxon>
        <taxon>Viridiplantae</taxon>
        <taxon>Streptophyta</taxon>
        <taxon>Embryophyta</taxon>
        <taxon>Bryophyta</taxon>
        <taxon>Sphagnophytina</taxon>
        <taxon>Sphagnopsida</taxon>
        <taxon>Sphagnales</taxon>
        <taxon>Sphagnaceae</taxon>
        <taxon>Sphagnum</taxon>
    </lineage>
</organism>
<evidence type="ECO:0000256" key="1">
    <source>
        <dbReference type="ARBA" id="ARBA00004123"/>
    </source>
</evidence>
<dbReference type="PANTHER" id="PTHR31839:SF2">
    <property type="entry name" value="DEHYDRATION-RESPONSIVE ELEMENT-BINDING PROTEIN 1D"/>
    <property type="match status" value="1"/>
</dbReference>
<keyword evidence="5" id="KW-0804">Transcription</keyword>
<keyword evidence="4" id="KW-0010">Activator</keyword>
<feature type="compositionally biased region" description="Polar residues" evidence="8">
    <location>
        <begin position="111"/>
        <end position="129"/>
    </location>
</feature>
<proteinExistence type="inferred from homology"/>
<dbReference type="InterPro" id="IPR045277">
    <property type="entry name" value="DRE1A-I"/>
</dbReference>
<accession>A0ABP0T859</accession>
<gene>
    <name evidence="10" type="ORF">CSSPTR1EN2_LOCUS351</name>
</gene>
<comment type="subcellular location">
    <subcellularLocation>
        <location evidence="1">Nucleus</location>
    </subcellularLocation>
</comment>
<dbReference type="EMBL" id="OZ019893">
    <property type="protein sequence ID" value="CAK9189700.1"/>
    <property type="molecule type" value="Genomic_DNA"/>
</dbReference>
<dbReference type="InterPro" id="IPR016177">
    <property type="entry name" value="DNA-bd_dom_sf"/>
</dbReference>
<evidence type="ECO:0000313" key="11">
    <source>
        <dbReference type="Proteomes" id="UP001497512"/>
    </source>
</evidence>
<evidence type="ECO:0000259" key="9">
    <source>
        <dbReference type="PROSITE" id="PS51032"/>
    </source>
</evidence>
<dbReference type="Gene3D" id="3.30.730.10">
    <property type="entry name" value="AP2/ERF domain"/>
    <property type="match status" value="1"/>
</dbReference>
<evidence type="ECO:0000256" key="3">
    <source>
        <dbReference type="ARBA" id="ARBA00023125"/>
    </source>
</evidence>
<dbReference type="SMART" id="SM00380">
    <property type="entry name" value="AP2"/>
    <property type="match status" value="1"/>
</dbReference>
<feature type="region of interest" description="Disordered" evidence="8">
    <location>
        <begin position="1"/>
        <end position="45"/>
    </location>
</feature>
<dbReference type="CDD" id="cd00018">
    <property type="entry name" value="AP2"/>
    <property type="match status" value="1"/>
</dbReference>
<feature type="region of interest" description="Disordered" evidence="8">
    <location>
        <begin position="499"/>
        <end position="591"/>
    </location>
</feature>
<evidence type="ECO:0000256" key="2">
    <source>
        <dbReference type="ARBA" id="ARBA00023015"/>
    </source>
</evidence>
<sequence>MSGVPPIEEDDGRHSRQQVMTTAGVAGESMAKYAPTHLSPKRKAADLTISESRLYRIKEDDASQSRQKDIPMASVAGKARVDVHATISDRWKARIDEMSILATLGKKHVHSSPTKGENQNQETSGFESPSHSRSDDLGREAEISSFLPERILPQLYPTFPVGPKYALHFKSSRAVMHEKVKNSPTDLPHSLRGVRLRPGVEGFLVEIRPRKWKKKIWLGTYGTAHEAARAYDAGNFYTNKKINLMNFHDSVTSFVAIPPVSLEEAQKSESNMHKFRFFVRDQASKAARRARNDPEWKRTYDELQRKGKNQNQESSGFESPSYSRLAFGPDFPCTTDGHLKQENQFSTIGLSDTTENCFQTGLQEILTMGRKGNFEGADSIEFLFKQAADMSKVIGVGLQWSKVVVTKQFGVVVKHIGEHLWSDLWKETSFSPMRIPILKPPPKLSMCNLTPEQSSKSFGVGLVGSRLENNRVYVEDNQNQTGEMFPFIFELAEKMGRSKNAKDSNFQHPSGVSSEAVQGEKNDHGGPLLETMEGGGETDQGGTSSEPMDPMEVGESSQGGNSGEPMEGVVSGQGGPSSGPTEVGGQRDQQSSDFQLRFESLQAKGPQDSNENKSLTVIVIPEVGGTFYEGLPDSRIKGATIAPWFKFKFEILGGERKITTTTETRCDLGGAQLKLHEDWDLGYCHDNITISLTCEDPRAVRVAPGTVVAMDVMKRAMTETFTGSMSRANQIASQANVQVQMPVVPIGIQAQGTLEVTDTIADSHALAVTIETSNTQFSGFNVNQLECSGSLVFNFLYPEEIVDVKARGKRQFIPAGINKTLWPTIVGKWFPLDREEARSYSFKTDRDIYSTGSLMRFMHQRYEVPFVINHAMSHIHFYEDKELEGPGMKSVDRVLTKYPEV</sequence>
<protein>
    <recommendedName>
        <fullName evidence="9">AP2/ERF domain-containing protein</fullName>
    </recommendedName>
</protein>
<feature type="compositionally biased region" description="Basic and acidic residues" evidence="8">
    <location>
        <begin position="290"/>
        <end position="305"/>
    </location>
</feature>
<reference evidence="10 11" key="1">
    <citation type="submission" date="2024-02" db="EMBL/GenBank/DDBJ databases">
        <authorList>
            <consortium name="ELIXIR-Norway"/>
            <consortium name="Elixir Norway"/>
        </authorList>
    </citation>
    <scope>NUCLEOTIDE SEQUENCE [LARGE SCALE GENOMIC DNA]</scope>
</reference>
<keyword evidence="11" id="KW-1185">Reference proteome</keyword>
<dbReference type="PROSITE" id="PS51032">
    <property type="entry name" value="AP2_ERF"/>
    <property type="match status" value="1"/>
</dbReference>
<evidence type="ECO:0000256" key="4">
    <source>
        <dbReference type="ARBA" id="ARBA00023159"/>
    </source>
</evidence>
<evidence type="ECO:0000256" key="6">
    <source>
        <dbReference type="ARBA" id="ARBA00023242"/>
    </source>
</evidence>
<evidence type="ECO:0000256" key="8">
    <source>
        <dbReference type="SAM" id="MobiDB-lite"/>
    </source>
</evidence>
<comment type="similarity">
    <text evidence="7">Belongs to the AP2/ERF transcription factor family. ERF subfamily.</text>
</comment>
<keyword evidence="3" id="KW-0238">DNA-binding</keyword>
<evidence type="ECO:0000256" key="5">
    <source>
        <dbReference type="ARBA" id="ARBA00023163"/>
    </source>
</evidence>
<feature type="domain" description="AP2/ERF" evidence="9">
    <location>
        <begin position="190"/>
        <end position="248"/>
    </location>
</feature>
<keyword evidence="2" id="KW-0805">Transcription regulation</keyword>
<name>A0ABP0T859_9BRYO</name>
<dbReference type="Proteomes" id="UP001497512">
    <property type="component" value="Chromosome 1"/>
</dbReference>
<feature type="compositionally biased region" description="Polar residues" evidence="8">
    <location>
        <begin position="503"/>
        <end position="516"/>
    </location>
</feature>
<dbReference type="InterPro" id="IPR001471">
    <property type="entry name" value="AP2/ERF_dom"/>
</dbReference>
<feature type="region of interest" description="Disordered" evidence="8">
    <location>
        <begin position="286"/>
        <end position="323"/>
    </location>
</feature>
<keyword evidence="6" id="KW-0539">Nucleus</keyword>
<feature type="region of interest" description="Disordered" evidence="8">
    <location>
        <begin position="106"/>
        <end position="138"/>
    </location>
</feature>
<dbReference type="InterPro" id="IPR036955">
    <property type="entry name" value="AP2/ERF_dom_sf"/>
</dbReference>
<dbReference type="PANTHER" id="PTHR31839">
    <property type="entry name" value="DEHYDRATION-RESPONSIVE ELEMENT-BINDING PROTEIN 1D"/>
    <property type="match status" value="1"/>
</dbReference>
<evidence type="ECO:0000256" key="7">
    <source>
        <dbReference type="ARBA" id="ARBA00024343"/>
    </source>
</evidence>